<dbReference type="FunFam" id="4.10.70.10:FF:000001">
    <property type="entry name" value="Disintegrin and metalloproteinase domain-containing protein 22"/>
    <property type="match status" value="1"/>
</dbReference>
<dbReference type="InterPro" id="IPR006586">
    <property type="entry name" value="ADAM_Cys-rich"/>
</dbReference>
<dbReference type="PANTHER" id="PTHR11905">
    <property type="entry name" value="ADAM A DISINTEGRIN AND METALLOPROTEASE DOMAIN"/>
    <property type="match status" value="1"/>
</dbReference>
<dbReference type="FunFam" id="3.40.390.10:FF:000033">
    <property type="entry name" value="A disintegrin and metallopeptidase domain 18"/>
    <property type="match status" value="1"/>
</dbReference>
<feature type="domain" description="Disintegrin" evidence="20">
    <location>
        <begin position="390"/>
        <end position="479"/>
    </location>
</feature>
<feature type="domain" description="EGF-like" evidence="19">
    <location>
        <begin position="599"/>
        <end position="633"/>
    </location>
</feature>
<dbReference type="GO" id="GO:0006508">
    <property type="term" value="P:proteolysis"/>
    <property type="evidence" value="ECO:0007669"/>
    <property type="project" value="InterPro"/>
</dbReference>
<dbReference type="Pfam" id="PF01421">
    <property type="entry name" value="Reprolysin"/>
    <property type="match status" value="1"/>
</dbReference>
<keyword evidence="22" id="KW-1185">Reference proteome</keyword>
<evidence type="ECO:0000256" key="17">
    <source>
        <dbReference type="SAM" id="Phobius"/>
    </source>
</evidence>
<comment type="function">
    <text evidence="11">Sperm surface membrane protein that may be involved in sperm-egg plasma membrane adhesion and fusion during fertilization. Could have a direct role in sperm-zona binding or migration of sperm from the uterus into the oviduct. Interactions with egg membrane could be mediated via binding between its disintegrin-like domain to one or more integrins receptors on the egg. This is a non catalytic metalloprotease-like protein.</text>
</comment>
<gene>
    <name evidence="23" type="primary">LOC105991683</name>
</gene>
<dbReference type="PROSITE" id="PS50214">
    <property type="entry name" value="DISINTEGRIN_2"/>
    <property type="match status" value="1"/>
</dbReference>
<comment type="caution">
    <text evidence="15">Lacks conserved residue(s) required for the propagation of feature annotation.</text>
</comment>
<dbReference type="InParanoid" id="A0A1S3FTC8"/>
<evidence type="ECO:0000256" key="5">
    <source>
        <dbReference type="ARBA" id="ARBA00022692"/>
    </source>
</evidence>
<dbReference type="PROSITE" id="PS00427">
    <property type="entry name" value="DISINTEGRIN_1"/>
    <property type="match status" value="1"/>
</dbReference>
<comment type="subunit">
    <text evidence="2">Heterodimer with ADAM1/fertilin subunit alpha.</text>
</comment>
<dbReference type="FunCoup" id="A0A1S3FTC8">
    <property type="interactions" value="10"/>
</dbReference>
<keyword evidence="7 17" id="KW-1133">Transmembrane helix</keyword>
<reference evidence="23" key="1">
    <citation type="submission" date="2025-08" db="UniProtKB">
        <authorList>
            <consortium name="RefSeq"/>
        </authorList>
    </citation>
    <scope>IDENTIFICATION</scope>
    <source>
        <tissue evidence="23">Kidney</tissue>
    </source>
</reference>
<dbReference type="SUPFAM" id="SSF55486">
    <property type="entry name" value="Metalloproteases ('zincins'), catalytic domain"/>
    <property type="match status" value="1"/>
</dbReference>
<dbReference type="InterPro" id="IPR034027">
    <property type="entry name" value="Reprolysin_adamalysin"/>
</dbReference>
<feature type="domain" description="Peptidase M12B" evidence="21">
    <location>
        <begin position="184"/>
        <end position="381"/>
    </location>
</feature>
<sequence length="703" mass="79065">MFLFLALLAELGTLPACLGAEGILLHLTVPRKIRPSGREVSQEQVFYSVTIDGKPFTLHLRKHSFLSQNFLIYTYNETGSLHSESSYFMMHCHYRGYIAEFPNSVVTLSACSGLRGFLQLENITYGIEPLESSPKFEHIIYQMKNVNLDVPMLVGNYSSIFQNDQLYKIHLSYQEKAPSKLLPKCLQMHIIVEKALYDYMGSEMMAVTQKIIQIIGLVNTMFANFKLTVILSSVELWSHTNQISTNGDADDVLQRFWAWKQEYLTLQPHDVAHLLIYREHPKHMGATFPGKICTKHYDAGIALYPDYISLEGFSVVIAQLLGLNMGLTYDDINNCSCPRASCIMQQGAVSSSGIKIFSNCSIHKYAHIISKIETKCLHNISNLQPLDQNQPICGNGILEPDEECDCGMERECQFKKCCDYQTCKLKSSAKCGSGACCTSKCEFSVAGTPCRKSLDQECDFTEYCNGTSSHCVPDTYALNGHLCRMGSAYCYNGQCQTTDYQCASLFGKGAQGAPYDCFKEVNSPHARFGNCGFKNSQPLPCNPKYMVCKYFLTFNGLSPNSVDYIHGCEEAFSLMISFVTLLLLWPYCINKTCRGAHLMGYNCNATQKCKGNGICNNLGNCHCFPGHRPPDCELQIGSPGGSVDDGNVQKSDVFLIKKGFSKHRDNWLILSFYIFLPFFITFAIMIMKRHEARKIMQQREQRV</sequence>
<evidence type="ECO:0000259" key="20">
    <source>
        <dbReference type="PROSITE" id="PS50214"/>
    </source>
</evidence>
<dbReference type="SMART" id="SM00050">
    <property type="entry name" value="DISIN"/>
    <property type="match status" value="1"/>
</dbReference>
<evidence type="ECO:0000313" key="23">
    <source>
        <dbReference type="RefSeq" id="XP_012879823.1"/>
    </source>
</evidence>
<evidence type="ECO:0000256" key="8">
    <source>
        <dbReference type="ARBA" id="ARBA00023136"/>
    </source>
</evidence>
<keyword evidence="5 17" id="KW-0812">Transmembrane</keyword>
<keyword evidence="6 18" id="KW-0732">Signal</keyword>
<dbReference type="Pfam" id="PF01562">
    <property type="entry name" value="Pep_M12B_propep"/>
    <property type="match status" value="1"/>
</dbReference>
<dbReference type="STRING" id="10020.ENSDORP00000005769"/>
<dbReference type="Gene3D" id="4.10.70.10">
    <property type="entry name" value="Disintegrin domain"/>
    <property type="match status" value="1"/>
</dbReference>
<keyword evidence="4 15" id="KW-0245">EGF-like domain</keyword>
<evidence type="ECO:0000256" key="11">
    <source>
        <dbReference type="ARBA" id="ARBA00025231"/>
    </source>
</evidence>
<dbReference type="InterPro" id="IPR018358">
    <property type="entry name" value="Disintegrin_CS"/>
</dbReference>
<dbReference type="GO" id="GO:0007339">
    <property type="term" value="P:binding of sperm to zona pellucida"/>
    <property type="evidence" value="ECO:0007669"/>
    <property type="project" value="TreeGrafter"/>
</dbReference>
<evidence type="ECO:0000256" key="3">
    <source>
        <dbReference type="ARBA" id="ARBA00020159"/>
    </source>
</evidence>
<dbReference type="CDD" id="cd04269">
    <property type="entry name" value="ZnMc_adamalysin_II_like"/>
    <property type="match status" value="1"/>
</dbReference>
<dbReference type="PROSITE" id="PS50215">
    <property type="entry name" value="ADAM_MEPRO"/>
    <property type="match status" value="1"/>
</dbReference>
<feature type="transmembrane region" description="Helical" evidence="17">
    <location>
        <begin position="667"/>
        <end position="687"/>
    </location>
</feature>
<evidence type="ECO:0000256" key="4">
    <source>
        <dbReference type="ARBA" id="ARBA00022536"/>
    </source>
</evidence>
<evidence type="ECO:0000256" key="7">
    <source>
        <dbReference type="ARBA" id="ARBA00022989"/>
    </source>
</evidence>
<dbReference type="OrthoDB" id="5951731at2759"/>
<keyword evidence="9 15" id="KW-1015">Disulfide bond</keyword>
<dbReference type="GO" id="GO:0005886">
    <property type="term" value="C:plasma membrane"/>
    <property type="evidence" value="ECO:0007669"/>
    <property type="project" value="TreeGrafter"/>
</dbReference>
<dbReference type="Pfam" id="PF00200">
    <property type="entry name" value="Disintegrin"/>
    <property type="match status" value="1"/>
</dbReference>
<dbReference type="InterPro" id="IPR001590">
    <property type="entry name" value="Peptidase_M12B"/>
</dbReference>
<evidence type="ECO:0000256" key="13">
    <source>
        <dbReference type="ARBA" id="ARBA00031933"/>
    </source>
</evidence>
<dbReference type="Proteomes" id="UP000081671">
    <property type="component" value="Unplaced"/>
</dbReference>
<comment type="subcellular location">
    <subcellularLocation>
        <location evidence="1">Membrane</location>
        <topology evidence="1">Single-pass type I membrane protein</topology>
    </subcellularLocation>
</comment>
<dbReference type="InterPro" id="IPR001762">
    <property type="entry name" value="Disintegrin_dom"/>
</dbReference>
<evidence type="ECO:0000256" key="6">
    <source>
        <dbReference type="ARBA" id="ARBA00022729"/>
    </source>
</evidence>
<evidence type="ECO:0000256" key="1">
    <source>
        <dbReference type="ARBA" id="ARBA00004479"/>
    </source>
</evidence>
<evidence type="ECO:0000256" key="9">
    <source>
        <dbReference type="ARBA" id="ARBA00023157"/>
    </source>
</evidence>
<dbReference type="KEGG" id="dord:105991683"/>
<evidence type="ECO:0000256" key="10">
    <source>
        <dbReference type="ARBA" id="ARBA00023180"/>
    </source>
</evidence>
<feature type="signal peptide" evidence="18">
    <location>
        <begin position="1"/>
        <end position="19"/>
    </location>
</feature>
<dbReference type="SUPFAM" id="SSF57552">
    <property type="entry name" value="Blood coagulation inhibitor (disintegrin)"/>
    <property type="match status" value="1"/>
</dbReference>
<dbReference type="Gene3D" id="3.40.390.10">
    <property type="entry name" value="Collagenase (Catalytic Domain)"/>
    <property type="match status" value="1"/>
</dbReference>
<keyword evidence="10" id="KW-0325">Glycoprotein</keyword>
<dbReference type="Pfam" id="PF08516">
    <property type="entry name" value="ADAM_CR"/>
    <property type="match status" value="1"/>
</dbReference>
<name>A0A1S3FTC8_DIPOR</name>
<dbReference type="PANTHER" id="PTHR11905:SF158">
    <property type="entry name" value="DISINTEGRIN AND METALLOPROTEINASE DOMAIN-CONTAINING PROTEIN 18"/>
    <property type="match status" value="1"/>
</dbReference>
<dbReference type="GeneID" id="105991683"/>
<protein>
    <recommendedName>
        <fullName evidence="3">Disintegrin and metalloproteinase domain-containing protein 2</fullName>
    </recommendedName>
    <alternativeName>
        <fullName evidence="12">Fertilin subunit beta</fullName>
    </alternativeName>
    <alternativeName>
        <fullName evidence="14">PH-30</fullName>
    </alternativeName>
    <alternativeName>
        <fullName evidence="13">PH30-beta</fullName>
    </alternativeName>
</protein>
<dbReference type="GO" id="GO:0008584">
    <property type="term" value="P:male gonad development"/>
    <property type="evidence" value="ECO:0007669"/>
    <property type="project" value="TreeGrafter"/>
</dbReference>
<evidence type="ECO:0000256" key="12">
    <source>
        <dbReference type="ARBA" id="ARBA00030994"/>
    </source>
</evidence>
<organism evidence="22 23">
    <name type="scientific">Dipodomys ordii</name>
    <name type="common">Ord's kangaroo rat</name>
    <dbReference type="NCBI Taxonomy" id="10020"/>
    <lineage>
        <taxon>Eukaryota</taxon>
        <taxon>Metazoa</taxon>
        <taxon>Chordata</taxon>
        <taxon>Craniata</taxon>
        <taxon>Vertebrata</taxon>
        <taxon>Euteleostomi</taxon>
        <taxon>Mammalia</taxon>
        <taxon>Eutheria</taxon>
        <taxon>Euarchontoglires</taxon>
        <taxon>Glires</taxon>
        <taxon>Rodentia</taxon>
        <taxon>Castorimorpha</taxon>
        <taxon>Heteromyidae</taxon>
        <taxon>Dipodomyinae</taxon>
        <taxon>Dipodomys</taxon>
    </lineage>
</organism>
<evidence type="ECO:0000256" key="2">
    <source>
        <dbReference type="ARBA" id="ARBA00011609"/>
    </source>
</evidence>
<dbReference type="AlphaFoldDB" id="A0A1S3FTC8"/>
<dbReference type="InterPro" id="IPR024079">
    <property type="entry name" value="MetalloPept_cat_dom_sf"/>
</dbReference>
<dbReference type="InterPro" id="IPR000742">
    <property type="entry name" value="EGF"/>
</dbReference>
<dbReference type="GO" id="GO:0004222">
    <property type="term" value="F:metalloendopeptidase activity"/>
    <property type="evidence" value="ECO:0007669"/>
    <property type="project" value="InterPro"/>
</dbReference>
<dbReference type="InterPro" id="IPR002870">
    <property type="entry name" value="Peptidase_M12B_N"/>
</dbReference>
<evidence type="ECO:0000313" key="22">
    <source>
        <dbReference type="Proteomes" id="UP000081671"/>
    </source>
</evidence>
<evidence type="ECO:0000259" key="19">
    <source>
        <dbReference type="PROSITE" id="PS50026"/>
    </source>
</evidence>
<keyword evidence="8 17" id="KW-0472">Membrane</keyword>
<dbReference type="PROSITE" id="PS50026">
    <property type="entry name" value="EGF_3"/>
    <property type="match status" value="1"/>
</dbReference>
<evidence type="ECO:0000256" key="15">
    <source>
        <dbReference type="PROSITE-ProRule" id="PRU00076"/>
    </source>
</evidence>
<feature type="disulfide bond" evidence="15">
    <location>
        <begin position="623"/>
        <end position="632"/>
    </location>
</feature>
<evidence type="ECO:0000256" key="16">
    <source>
        <dbReference type="PROSITE-ProRule" id="PRU00276"/>
    </source>
</evidence>
<accession>A0A1S3FTC8</accession>
<dbReference type="GO" id="GO:0007155">
    <property type="term" value="P:cell adhesion"/>
    <property type="evidence" value="ECO:0007669"/>
    <property type="project" value="TreeGrafter"/>
</dbReference>
<feature type="chain" id="PRO_5010259032" description="Disintegrin and metalloproteinase domain-containing protein 2" evidence="18">
    <location>
        <begin position="20"/>
        <end position="703"/>
    </location>
</feature>
<dbReference type="SMART" id="SM00608">
    <property type="entry name" value="ACR"/>
    <property type="match status" value="1"/>
</dbReference>
<feature type="disulfide bond" evidence="16">
    <location>
        <begin position="337"/>
        <end position="342"/>
    </location>
</feature>
<evidence type="ECO:0000256" key="18">
    <source>
        <dbReference type="SAM" id="SignalP"/>
    </source>
</evidence>
<evidence type="ECO:0000256" key="14">
    <source>
        <dbReference type="ARBA" id="ARBA00032022"/>
    </source>
</evidence>
<proteinExistence type="predicted"/>
<dbReference type="RefSeq" id="XP_012879823.1">
    <property type="nucleotide sequence ID" value="XM_013024369.1"/>
</dbReference>
<evidence type="ECO:0000259" key="21">
    <source>
        <dbReference type="PROSITE" id="PS50215"/>
    </source>
</evidence>
<dbReference type="InterPro" id="IPR036436">
    <property type="entry name" value="Disintegrin_dom_sf"/>
</dbReference>